<dbReference type="PIRSF" id="PIRSF004862">
    <property type="entry name" value="FliF"/>
    <property type="match status" value="1"/>
</dbReference>
<dbReference type="GO" id="GO:0003774">
    <property type="term" value="F:cytoskeletal motor activity"/>
    <property type="evidence" value="ECO:0007669"/>
    <property type="project" value="InterPro"/>
</dbReference>
<evidence type="ECO:0000259" key="12">
    <source>
        <dbReference type="Pfam" id="PF08345"/>
    </source>
</evidence>
<evidence type="ECO:0000256" key="2">
    <source>
        <dbReference type="ARBA" id="ARBA00004651"/>
    </source>
</evidence>
<dbReference type="PANTHER" id="PTHR30046:SF0">
    <property type="entry name" value="FLAGELLAR M-RING PROTEIN"/>
    <property type="match status" value="1"/>
</dbReference>
<dbReference type="PANTHER" id="PTHR30046">
    <property type="entry name" value="FLAGELLAR M-RING PROTEIN"/>
    <property type="match status" value="1"/>
</dbReference>
<sequence>MKEKLNQFMEQIKLSWNKTSIFKRVLYISMTILLIVGIVVITVLTNKHSFVPLYSNLSIQEVGQIKEELDTRNIQYEIVDNGTTIKVPEEHSQTLIVELANEGIPNSGNIDYSFFSENSSWGITDNEFNIMKLDAMQTELSNLMKGMEGIEDANVMINLPEQSVFVSDMTENASVSIVLQTEYGYEFQPNQMKGLYHLVSKAIPNLPEENIVIMNQNFEYFDQYASNQADHIGATQDVKTEIENDIQKRVQQMLSAIVGVDKVITSVTADIDFTNENRVEDLVEPVDIDAMEGIPVSIETIQETFEGTDEIGGVAGTGEEDIANYPGVMQGEGGDYDLAKETVNYEFNNIKKEIAEAPYKIRDLGIQVMVDNTRVIDGEVVELTQQELNAVEEGMASILESMITTSIDKTYGEIETDDKISIVFQTFHGRDQLTADMSEEGSSTIWPYIVVAIIIVTIIIIFFVMRRKRTEDIVEENVTVSDITTEDSAVVSDLEEQPKTDQDIQKEQLEKMAKDKPEDFAKLLRSWISED</sequence>
<evidence type="ECO:0000256" key="6">
    <source>
        <dbReference type="ARBA" id="ARBA00022989"/>
    </source>
</evidence>
<dbReference type="InterPro" id="IPR045851">
    <property type="entry name" value="AMP-bd_C_sf"/>
</dbReference>
<comment type="function">
    <text evidence="9">The M ring may be actively involved in energy transduction.</text>
</comment>
<comment type="caution">
    <text evidence="13">The sequence shown here is derived from an EMBL/GenBank/DDBJ whole genome shotgun (WGS) entry which is preliminary data.</text>
</comment>
<dbReference type="Pfam" id="PF01514">
    <property type="entry name" value="YscJ_FliF"/>
    <property type="match status" value="1"/>
</dbReference>
<dbReference type="Pfam" id="PF08345">
    <property type="entry name" value="YscJ_FliF_C"/>
    <property type="match status" value="1"/>
</dbReference>
<feature type="transmembrane region" description="Helical" evidence="10">
    <location>
        <begin position="21"/>
        <end position="44"/>
    </location>
</feature>
<dbReference type="GO" id="GO:0071973">
    <property type="term" value="P:bacterial-type flagellum-dependent cell motility"/>
    <property type="evidence" value="ECO:0007669"/>
    <property type="project" value="InterPro"/>
</dbReference>
<evidence type="ECO:0000256" key="3">
    <source>
        <dbReference type="ARBA" id="ARBA00007971"/>
    </source>
</evidence>
<evidence type="ECO:0000256" key="9">
    <source>
        <dbReference type="PIRNR" id="PIRNR004862"/>
    </source>
</evidence>
<feature type="domain" description="Flagellar M-ring C-terminal" evidence="12">
    <location>
        <begin position="254"/>
        <end position="393"/>
    </location>
</feature>
<dbReference type="GO" id="GO:0009431">
    <property type="term" value="C:bacterial-type flagellum basal body, MS ring"/>
    <property type="evidence" value="ECO:0007669"/>
    <property type="project" value="InterPro"/>
</dbReference>
<reference evidence="13" key="2">
    <citation type="submission" date="2021-04" db="EMBL/GenBank/DDBJ databases">
        <authorList>
            <person name="Gilroy R."/>
        </authorList>
    </citation>
    <scope>NUCLEOTIDE SEQUENCE</scope>
    <source>
        <strain evidence="13">CHK169-2315</strain>
    </source>
</reference>
<dbReference type="InterPro" id="IPR043427">
    <property type="entry name" value="YscJ/FliF"/>
</dbReference>
<evidence type="ECO:0000259" key="11">
    <source>
        <dbReference type="Pfam" id="PF01514"/>
    </source>
</evidence>
<dbReference type="Gene3D" id="3.30.300.30">
    <property type="match status" value="1"/>
</dbReference>
<keyword evidence="5 10" id="KW-0812">Transmembrane</keyword>
<dbReference type="InterPro" id="IPR006182">
    <property type="entry name" value="FliF_N_dom"/>
</dbReference>
<evidence type="ECO:0000256" key="10">
    <source>
        <dbReference type="SAM" id="Phobius"/>
    </source>
</evidence>
<dbReference type="NCBIfam" id="TIGR00206">
    <property type="entry name" value="fliF"/>
    <property type="match status" value="1"/>
</dbReference>
<dbReference type="InterPro" id="IPR013556">
    <property type="entry name" value="Flag_M-ring_C"/>
</dbReference>
<dbReference type="InterPro" id="IPR000067">
    <property type="entry name" value="FlgMring_FliF"/>
</dbReference>
<evidence type="ECO:0000256" key="7">
    <source>
        <dbReference type="ARBA" id="ARBA00023136"/>
    </source>
</evidence>
<comment type="subcellular location">
    <subcellularLocation>
        <location evidence="1 9">Bacterial flagellum basal body</location>
    </subcellularLocation>
    <subcellularLocation>
        <location evidence="2">Cell membrane</location>
        <topology evidence="2">Multi-pass membrane protein</topology>
    </subcellularLocation>
</comment>
<keyword evidence="13" id="KW-0282">Flagellum</keyword>
<dbReference type="Proteomes" id="UP000823937">
    <property type="component" value="Unassembled WGS sequence"/>
</dbReference>
<keyword evidence="13" id="KW-0966">Cell projection</keyword>
<protein>
    <recommendedName>
        <fullName evidence="9">Flagellar M-ring protein</fullName>
    </recommendedName>
</protein>
<name>A0A9D1PQ26_9BACI</name>
<evidence type="ECO:0000256" key="4">
    <source>
        <dbReference type="ARBA" id="ARBA00022475"/>
    </source>
</evidence>
<gene>
    <name evidence="13" type="primary">fliF</name>
    <name evidence="13" type="ORF">H9895_11980</name>
</gene>
<dbReference type="AlphaFoldDB" id="A0A9D1PQ26"/>
<proteinExistence type="inferred from homology"/>
<evidence type="ECO:0000256" key="1">
    <source>
        <dbReference type="ARBA" id="ARBA00004117"/>
    </source>
</evidence>
<evidence type="ECO:0000256" key="5">
    <source>
        <dbReference type="ARBA" id="ARBA00022692"/>
    </source>
</evidence>
<organism evidence="13 14">
    <name type="scientific">Candidatus Pseudogracilibacillus intestinigallinarum</name>
    <dbReference type="NCBI Taxonomy" id="2838742"/>
    <lineage>
        <taxon>Bacteria</taxon>
        <taxon>Bacillati</taxon>
        <taxon>Bacillota</taxon>
        <taxon>Bacilli</taxon>
        <taxon>Bacillales</taxon>
        <taxon>Bacillaceae</taxon>
        <taxon>Pseudogracilibacillus</taxon>
    </lineage>
</organism>
<dbReference type="EMBL" id="DXHX01000169">
    <property type="protein sequence ID" value="HIV75785.1"/>
    <property type="molecule type" value="Genomic_DNA"/>
</dbReference>
<evidence type="ECO:0000313" key="13">
    <source>
        <dbReference type="EMBL" id="HIV75785.1"/>
    </source>
</evidence>
<accession>A0A9D1PQ26</accession>
<keyword evidence="6 10" id="KW-1133">Transmembrane helix</keyword>
<keyword evidence="4" id="KW-1003">Cell membrane</keyword>
<dbReference type="GO" id="GO:0005886">
    <property type="term" value="C:plasma membrane"/>
    <property type="evidence" value="ECO:0007669"/>
    <property type="project" value="UniProtKB-SubCell"/>
</dbReference>
<keyword evidence="8 9" id="KW-0975">Bacterial flagellum</keyword>
<keyword evidence="7 10" id="KW-0472">Membrane</keyword>
<feature type="domain" description="Flagellar M-ring N-terminal" evidence="11">
    <location>
        <begin position="46"/>
        <end position="221"/>
    </location>
</feature>
<reference evidence="13" key="1">
    <citation type="journal article" date="2021" name="PeerJ">
        <title>Extensive microbial diversity within the chicken gut microbiome revealed by metagenomics and culture.</title>
        <authorList>
            <person name="Gilroy R."/>
            <person name="Ravi A."/>
            <person name="Getino M."/>
            <person name="Pursley I."/>
            <person name="Horton D.L."/>
            <person name="Alikhan N.F."/>
            <person name="Baker D."/>
            <person name="Gharbi K."/>
            <person name="Hall N."/>
            <person name="Watson M."/>
            <person name="Adriaenssens E.M."/>
            <person name="Foster-Nyarko E."/>
            <person name="Jarju S."/>
            <person name="Secka A."/>
            <person name="Antonio M."/>
            <person name="Oren A."/>
            <person name="Chaudhuri R.R."/>
            <person name="La Ragione R."/>
            <person name="Hildebrand F."/>
            <person name="Pallen M.J."/>
        </authorList>
    </citation>
    <scope>NUCLEOTIDE SEQUENCE</scope>
    <source>
        <strain evidence="13">CHK169-2315</strain>
    </source>
</reference>
<evidence type="ECO:0000256" key="8">
    <source>
        <dbReference type="ARBA" id="ARBA00023143"/>
    </source>
</evidence>
<feature type="transmembrane region" description="Helical" evidence="10">
    <location>
        <begin position="445"/>
        <end position="465"/>
    </location>
</feature>
<keyword evidence="13" id="KW-0969">Cilium</keyword>
<evidence type="ECO:0000313" key="14">
    <source>
        <dbReference type="Proteomes" id="UP000823937"/>
    </source>
</evidence>
<comment type="similarity">
    <text evidence="3 9">Belongs to the FliF family.</text>
</comment>
<dbReference type="PRINTS" id="PR01009">
    <property type="entry name" value="FLGMRINGFLIF"/>
</dbReference>